<organism evidence="1 2">
    <name type="scientific">candidate division TA06 bacterium DG_26</name>
    <dbReference type="NCBI Taxonomy" id="1703771"/>
    <lineage>
        <taxon>Bacteria</taxon>
        <taxon>Bacteria division TA06</taxon>
    </lineage>
</organism>
<name>A0A0S7WDY9_UNCT6</name>
<evidence type="ECO:0008006" key="3">
    <source>
        <dbReference type="Google" id="ProtNLM"/>
    </source>
</evidence>
<evidence type="ECO:0000313" key="1">
    <source>
        <dbReference type="EMBL" id="KPJ48358.1"/>
    </source>
</evidence>
<sequence>MIHFVVSPDAEEGSTLSLGEVRMNNLPVQSATHQGTFRLVSSDNAPGMLYMNQNHPNPFGYETAISFGTTVGCRVGVKVYNVTGELVRILVDDFCTPGYHQCSWDGKDRNGRMLGSGIYFCTLESGMQKIVRKMALIR</sequence>
<accession>A0A0S7WDY9</accession>
<dbReference type="Proteomes" id="UP000051124">
    <property type="component" value="Unassembled WGS sequence"/>
</dbReference>
<proteinExistence type="predicted"/>
<dbReference type="EMBL" id="LIZT01000123">
    <property type="protein sequence ID" value="KPJ48358.1"/>
    <property type="molecule type" value="Genomic_DNA"/>
</dbReference>
<dbReference type="AlphaFoldDB" id="A0A0S7WDY9"/>
<protein>
    <recommendedName>
        <fullName evidence="3">FlgD Ig-like domain-containing protein</fullName>
    </recommendedName>
</protein>
<gene>
    <name evidence="1" type="ORF">AMJ40_07650</name>
</gene>
<dbReference type="Gene3D" id="2.60.40.4070">
    <property type="match status" value="1"/>
</dbReference>
<reference evidence="1 2" key="1">
    <citation type="journal article" date="2015" name="Microbiome">
        <title>Genomic resolution of linkages in carbon, nitrogen, and sulfur cycling among widespread estuary sediment bacteria.</title>
        <authorList>
            <person name="Baker B.J."/>
            <person name="Lazar C.S."/>
            <person name="Teske A.P."/>
            <person name="Dick G.J."/>
        </authorList>
    </citation>
    <scope>NUCLEOTIDE SEQUENCE [LARGE SCALE GENOMIC DNA]</scope>
    <source>
        <strain evidence="1">DG_26</strain>
    </source>
</reference>
<evidence type="ECO:0000313" key="2">
    <source>
        <dbReference type="Proteomes" id="UP000051124"/>
    </source>
</evidence>
<comment type="caution">
    <text evidence="1">The sequence shown here is derived from an EMBL/GenBank/DDBJ whole genome shotgun (WGS) entry which is preliminary data.</text>
</comment>